<name>A0ABQ8I346_9ROSI</name>
<keyword evidence="2" id="KW-1185">Reference proteome</keyword>
<dbReference type="PANTHER" id="PTHR47074:SF11">
    <property type="entry name" value="REVERSE TRANSCRIPTASE-LIKE PROTEIN"/>
    <property type="match status" value="1"/>
</dbReference>
<dbReference type="PANTHER" id="PTHR47074">
    <property type="entry name" value="BNAC02G40300D PROTEIN"/>
    <property type="match status" value="1"/>
</dbReference>
<dbReference type="Proteomes" id="UP000827721">
    <property type="component" value="Unassembled WGS sequence"/>
</dbReference>
<protein>
    <submittedName>
        <fullName evidence="1">Uncharacterized protein</fullName>
    </submittedName>
</protein>
<organism evidence="1 2">
    <name type="scientific">Xanthoceras sorbifolium</name>
    <dbReference type="NCBI Taxonomy" id="99658"/>
    <lineage>
        <taxon>Eukaryota</taxon>
        <taxon>Viridiplantae</taxon>
        <taxon>Streptophyta</taxon>
        <taxon>Embryophyta</taxon>
        <taxon>Tracheophyta</taxon>
        <taxon>Spermatophyta</taxon>
        <taxon>Magnoliopsida</taxon>
        <taxon>eudicotyledons</taxon>
        <taxon>Gunneridae</taxon>
        <taxon>Pentapetalae</taxon>
        <taxon>rosids</taxon>
        <taxon>malvids</taxon>
        <taxon>Sapindales</taxon>
        <taxon>Sapindaceae</taxon>
        <taxon>Xanthoceroideae</taxon>
        <taxon>Xanthoceras</taxon>
    </lineage>
</organism>
<accession>A0ABQ8I346</accession>
<gene>
    <name evidence="1" type="ORF">JRO89_XS05G0244900</name>
</gene>
<evidence type="ECO:0000313" key="2">
    <source>
        <dbReference type="Proteomes" id="UP000827721"/>
    </source>
</evidence>
<dbReference type="EMBL" id="JAFEMO010000005">
    <property type="protein sequence ID" value="KAH7571051.1"/>
    <property type="molecule type" value="Genomic_DNA"/>
</dbReference>
<proteinExistence type="predicted"/>
<sequence>MSRKINRDKRKYEKFDDINSLVMKDFWVRAGSLLEEFAVAGGQKSVDQVSADSISAGPSSAAGAFCWSPPSVGFKINVDTAIDSPQKRFGVGVIIRNVLGVPIFAAARCFEVLYGVEAAEASAIVDVRFLLELYPFFSVSPRLGNFVAHGLAKWAVGSVSSCCWASSFPEWLLKLIRVDGGSVCSSCAVYSYESRKILPDS</sequence>
<dbReference type="InterPro" id="IPR052929">
    <property type="entry name" value="RNase_H-like_EbsB-rel"/>
</dbReference>
<evidence type="ECO:0000313" key="1">
    <source>
        <dbReference type="EMBL" id="KAH7571051.1"/>
    </source>
</evidence>
<reference evidence="1 2" key="1">
    <citation type="submission" date="2021-02" db="EMBL/GenBank/DDBJ databases">
        <title>Plant Genome Project.</title>
        <authorList>
            <person name="Zhang R.-G."/>
        </authorList>
    </citation>
    <scope>NUCLEOTIDE SEQUENCE [LARGE SCALE GENOMIC DNA]</scope>
    <source>
        <tissue evidence="1">Leaves</tissue>
    </source>
</reference>
<comment type="caution">
    <text evidence="1">The sequence shown here is derived from an EMBL/GenBank/DDBJ whole genome shotgun (WGS) entry which is preliminary data.</text>
</comment>